<name>A0AA40DWK9_9PEZI</name>
<accession>A0AA40DWK9</accession>
<gene>
    <name evidence="1" type="ORF">B0T21DRAFT_352337</name>
</gene>
<dbReference type="EMBL" id="JAUKTV010000015">
    <property type="protein sequence ID" value="KAK0714423.1"/>
    <property type="molecule type" value="Genomic_DNA"/>
</dbReference>
<evidence type="ECO:0000313" key="2">
    <source>
        <dbReference type="Proteomes" id="UP001172159"/>
    </source>
</evidence>
<protein>
    <submittedName>
        <fullName evidence="1">Uncharacterized protein</fullName>
    </submittedName>
</protein>
<keyword evidence="2" id="KW-1185">Reference proteome</keyword>
<evidence type="ECO:0000313" key="1">
    <source>
        <dbReference type="EMBL" id="KAK0714423.1"/>
    </source>
</evidence>
<dbReference type="AlphaFoldDB" id="A0AA40DWK9"/>
<reference evidence="1" key="1">
    <citation type="submission" date="2023-06" db="EMBL/GenBank/DDBJ databases">
        <title>Genome-scale phylogeny and comparative genomics of the fungal order Sordariales.</title>
        <authorList>
            <consortium name="Lawrence Berkeley National Laboratory"/>
            <person name="Hensen N."/>
            <person name="Bonometti L."/>
            <person name="Westerberg I."/>
            <person name="Brannstrom I.O."/>
            <person name="Guillou S."/>
            <person name="Cros-Aarteil S."/>
            <person name="Calhoun S."/>
            <person name="Haridas S."/>
            <person name="Kuo A."/>
            <person name="Mondo S."/>
            <person name="Pangilinan J."/>
            <person name="Riley R."/>
            <person name="Labutti K."/>
            <person name="Andreopoulos B."/>
            <person name="Lipzen A."/>
            <person name="Chen C."/>
            <person name="Yanf M."/>
            <person name="Daum C."/>
            <person name="Ng V."/>
            <person name="Clum A."/>
            <person name="Steindorff A."/>
            <person name="Ohm R."/>
            <person name="Martin F."/>
            <person name="Silar P."/>
            <person name="Natvig D."/>
            <person name="Lalanne C."/>
            <person name="Gautier V."/>
            <person name="Ament-Velasquez S.L."/>
            <person name="Kruys A."/>
            <person name="Hutchinson M.I."/>
            <person name="Powell A.J."/>
            <person name="Barry K."/>
            <person name="Miller A.N."/>
            <person name="Grigoriev I.V."/>
            <person name="Debuchy R."/>
            <person name="Gladieux P."/>
            <person name="Thoren M.H."/>
            <person name="Johannesson H."/>
        </authorList>
    </citation>
    <scope>NUCLEOTIDE SEQUENCE</scope>
    <source>
        <strain evidence="1">CBS 540.89</strain>
    </source>
</reference>
<sequence>MAFDYARVDCCVSRAGDPLLTSHRTHPQCTGNLVWQDRFEHQYRNLPYGSSIRISNIAIKPAEIMGIVLYPDTALEMQWHSLPALKLMWAGDVAEGSWPPEVDLEDLALVAELHESVTLIRTTRIPGLELVFKAPSSLTGAGGV</sequence>
<dbReference type="Proteomes" id="UP001172159">
    <property type="component" value="Unassembled WGS sequence"/>
</dbReference>
<comment type="caution">
    <text evidence="1">The sequence shown here is derived from an EMBL/GenBank/DDBJ whole genome shotgun (WGS) entry which is preliminary data.</text>
</comment>
<organism evidence="1 2">
    <name type="scientific">Apiosordaria backusii</name>
    <dbReference type="NCBI Taxonomy" id="314023"/>
    <lineage>
        <taxon>Eukaryota</taxon>
        <taxon>Fungi</taxon>
        <taxon>Dikarya</taxon>
        <taxon>Ascomycota</taxon>
        <taxon>Pezizomycotina</taxon>
        <taxon>Sordariomycetes</taxon>
        <taxon>Sordariomycetidae</taxon>
        <taxon>Sordariales</taxon>
        <taxon>Lasiosphaeriaceae</taxon>
        <taxon>Apiosordaria</taxon>
    </lineage>
</organism>
<proteinExistence type="predicted"/>